<keyword evidence="3" id="KW-0808">Transferase</keyword>
<name>A0A8T1YQ99_ARASU</name>
<feature type="region of interest" description="Disordered" evidence="1">
    <location>
        <begin position="1"/>
        <end position="21"/>
    </location>
</feature>
<sequence length="518" mass="57995">MMMDVGEKDRPPGDPPAASMSWVKKVTRSSTGGLSIPKEILDDEFVSARVSLDFPDGEDGEPVITICSDVLAAMNGMWKNCMRVKVLGRNMLLAVLSKKLRELWRPSGAMFVMDLPLQFFMGSVMINGERYFVAYECLMNICSICGMYGHLVHNCPRGNHEKAAVALILCVPAVTTRVETGQSADGFTVVRKSGRRSEQQRKNVGSSAGVSRGNFGKNIRDLRIRKDLENISLSNSFGKLREDLADPPLREEVVMTEENKENEDLSNQLRSKAQLSHMLGAGFRQVISRGLCGSEWRYLVIAEIGSRRSPMVSQRSGLLEQLTKVVSSVTGPVVIGGDFNTIVRLDEQTRGNGSYGDTSPFFVIRSCTTLCAIFTGDARWITNAPELENLAIEYYKQLYSMEDVDEEVASLPHEGFMPWKPEKITQFRPKSLCNVLFKIITKTMVERLKRVMTKLIGPAQSSFIPGRVSMDNIVVVQEAVHSMKRKKGRKGWMLLKLNLEKAYDRIRWDFLEDTLIAA</sequence>
<feature type="compositionally biased region" description="Basic and acidic residues" evidence="1">
    <location>
        <begin position="1"/>
        <end position="12"/>
    </location>
</feature>
<keyword evidence="3" id="KW-0695">RNA-directed DNA polymerase</keyword>
<evidence type="ECO:0000259" key="2">
    <source>
        <dbReference type="Pfam" id="PF00078"/>
    </source>
</evidence>
<dbReference type="Pfam" id="PF00078">
    <property type="entry name" value="RVT_1"/>
    <property type="match status" value="1"/>
</dbReference>
<dbReference type="GO" id="GO:0003964">
    <property type="term" value="F:RNA-directed DNA polymerase activity"/>
    <property type="evidence" value="ECO:0007669"/>
    <property type="project" value="UniProtKB-KW"/>
</dbReference>
<organism evidence="3 4">
    <name type="scientific">Arabidopsis suecica</name>
    <name type="common">Swedish thale-cress</name>
    <name type="synonym">Cardaminopsis suecica</name>
    <dbReference type="NCBI Taxonomy" id="45249"/>
    <lineage>
        <taxon>Eukaryota</taxon>
        <taxon>Viridiplantae</taxon>
        <taxon>Streptophyta</taxon>
        <taxon>Embryophyta</taxon>
        <taxon>Tracheophyta</taxon>
        <taxon>Spermatophyta</taxon>
        <taxon>Magnoliopsida</taxon>
        <taxon>eudicotyledons</taxon>
        <taxon>Gunneridae</taxon>
        <taxon>Pentapetalae</taxon>
        <taxon>rosids</taxon>
        <taxon>malvids</taxon>
        <taxon>Brassicales</taxon>
        <taxon>Brassicaceae</taxon>
        <taxon>Camelineae</taxon>
        <taxon>Arabidopsis</taxon>
    </lineage>
</organism>
<dbReference type="AlphaFoldDB" id="A0A8T1YQ99"/>
<dbReference type="EMBL" id="JAEFBJ010000012">
    <property type="protein sequence ID" value="KAG7548148.1"/>
    <property type="molecule type" value="Genomic_DNA"/>
</dbReference>
<reference evidence="3 4" key="1">
    <citation type="submission" date="2020-12" db="EMBL/GenBank/DDBJ databases">
        <title>Concerted genomic and epigenomic changes stabilize Arabidopsis allopolyploids.</title>
        <authorList>
            <person name="Chen Z."/>
        </authorList>
    </citation>
    <scope>NUCLEOTIDE SEQUENCE [LARGE SCALE GENOMIC DNA]</scope>
    <source>
        <strain evidence="3">As9502</strain>
        <tissue evidence="3">Leaf</tissue>
    </source>
</reference>
<evidence type="ECO:0000256" key="1">
    <source>
        <dbReference type="SAM" id="MobiDB-lite"/>
    </source>
</evidence>
<accession>A0A8T1YQ99</accession>
<dbReference type="Proteomes" id="UP000694251">
    <property type="component" value="Chromosome 12"/>
</dbReference>
<dbReference type="InterPro" id="IPR000477">
    <property type="entry name" value="RT_dom"/>
</dbReference>
<proteinExistence type="predicted"/>
<protein>
    <submittedName>
        <fullName evidence="3">Reverse transcriptase domain</fullName>
    </submittedName>
</protein>
<comment type="caution">
    <text evidence="3">The sequence shown here is derived from an EMBL/GenBank/DDBJ whole genome shotgun (WGS) entry which is preliminary data.</text>
</comment>
<dbReference type="OrthoDB" id="1102891at2759"/>
<gene>
    <name evidence="3" type="ORF">ISN44_As12g033550</name>
</gene>
<evidence type="ECO:0000313" key="3">
    <source>
        <dbReference type="EMBL" id="KAG7548148.1"/>
    </source>
</evidence>
<keyword evidence="3" id="KW-0548">Nucleotidyltransferase</keyword>
<dbReference type="InterPro" id="IPR052343">
    <property type="entry name" value="Retrotransposon-Effector_Assoc"/>
</dbReference>
<feature type="domain" description="Reverse transcriptase" evidence="2">
    <location>
        <begin position="424"/>
        <end position="515"/>
    </location>
</feature>
<feature type="region of interest" description="Disordered" evidence="1">
    <location>
        <begin position="192"/>
        <end position="212"/>
    </location>
</feature>
<dbReference type="PANTHER" id="PTHR46890">
    <property type="entry name" value="NON-LTR RETROLELEMENT REVERSE TRANSCRIPTASE-LIKE PROTEIN-RELATED"/>
    <property type="match status" value="1"/>
</dbReference>
<dbReference type="PANTHER" id="PTHR46890:SF41">
    <property type="entry name" value="RNA BINDING _ RNA-DIRECTED DNA POLYMERASE"/>
    <property type="match status" value="1"/>
</dbReference>
<evidence type="ECO:0000313" key="4">
    <source>
        <dbReference type="Proteomes" id="UP000694251"/>
    </source>
</evidence>
<keyword evidence="4" id="KW-1185">Reference proteome</keyword>